<name>A0A0U5AMT4_9BACT</name>
<evidence type="ECO:0000313" key="3">
    <source>
        <dbReference type="Proteomes" id="UP000068196"/>
    </source>
</evidence>
<dbReference type="PRINTS" id="PR00038">
    <property type="entry name" value="HTHLUXR"/>
</dbReference>
<reference evidence="2 3" key="1">
    <citation type="journal article" date="2016" name="Int. J. Syst. Evol. Microbiol.">
        <title>Caldimicrobium thiodismutans sp. nov., a sulfur-disproportionating bacterium isolated from a hot spring, and emended description of the genus Caldimicrobium.</title>
        <authorList>
            <person name="Kojima H."/>
            <person name="Umezawa K."/>
            <person name="Fukui M."/>
        </authorList>
    </citation>
    <scope>NUCLEOTIDE SEQUENCE [LARGE SCALE GENOMIC DNA]</scope>
    <source>
        <strain evidence="2 3">TF1</strain>
    </source>
</reference>
<dbReference type="GO" id="GO:0006355">
    <property type="term" value="P:regulation of DNA-templated transcription"/>
    <property type="evidence" value="ECO:0007669"/>
    <property type="project" value="InterPro"/>
</dbReference>
<dbReference type="EMBL" id="AP014945">
    <property type="protein sequence ID" value="BAU23154.1"/>
    <property type="molecule type" value="Genomic_DNA"/>
</dbReference>
<feature type="domain" description="HTH luxR-type" evidence="1">
    <location>
        <begin position="199"/>
        <end position="265"/>
    </location>
</feature>
<dbReference type="Proteomes" id="UP000068196">
    <property type="component" value="Chromosome"/>
</dbReference>
<dbReference type="CDD" id="cd06170">
    <property type="entry name" value="LuxR_C_like"/>
    <property type="match status" value="1"/>
</dbReference>
<sequence length="271" mass="31339">MKKPSLNPEIYYRIFEDFPGYLAILDEKGNILATNAFWQKEAMRKGLLVRPDCVGYNYINLCEKAEGEEREFAEKVKNGILLVIKKKIPFFSLTYKLTDDNSKALKKYLFLFFPLKGKPRVFVLLHQELPKGEVFLPLLETFEEEKRPSSPPSGWLSFLSAVLYPFLNLLQDKLEPELEKMRLEILNKIKEFEKETLSSLNPLAVLTTKEAQIALLVKEGKTSEEIAKLLNLGKDAVDFYRKKIREKLGLKGSEISLKDYLQDLFKFSSQD</sequence>
<proteinExistence type="predicted"/>
<dbReference type="InterPro" id="IPR000792">
    <property type="entry name" value="Tscrpt_reg_LuxR_C"/>
</dbReference>
<dbReference type="InterPro" id="IPR036388">
    <property type="entry name" value="WH-like_DNA-bd_sf"/>
</dbReference>
<dbReference type="InterPro" id="IPR016032">
    <property type="entry name" value="Sig_transdc_resp-reg_C-effctor"/>
</dbReference>
<dbReference type="STRING" id="1653476.THC_0763"/>
<dbReference type="AlphaFoldDB" id="A0A0U5AMT4"/>
<protein>
    <recommendedName>
        <fullName evidence="1">HTH luxR-type domain-containing protein</fullName>
    </recommendedName>
</protein>
<dbReference type="RefSeq" id="WP_068513562.1">
    <property type="nucleotide sequence ID" value="NZ_AP014945.1"/>
</dbReference>
<dbReference type="KEGG" id="cthi:THC_0763"/>
<accession>A0A0U5AMT4</accession>
<dbReference type="Pfam" id="PF00196">
    <property type="entry name" value="GerE"/>
    <property type="match status" value="1"/>
</dbReference>
<dbReference type="Gene3D" id="1.10.10.10">
    <property type="entry name" value="Winged helix-like DNA-binding domain superfamily/Winged helix DNA-binding domain"/>
    <property type="match status" value="1"/>
</dbReference>
<gene>
    <name evidence="2" type="ORF">THC_0763</name>
</gene>
<dbReference type="PROSITE" id="PS50043">
    <property type="entry name" value="HTH_LUXR_2"/>
    <property type="match status" value="1"/>
</dbReference>
<organism evidence="2 3">
    <name type="scientific">Caldimicrobium thiodismutans</name>
    <dbReference type="NCBI Taxonomy" id="1653476"/>
    <lineage>
        <taxon>Bacteria</taxon>
        <taxon>Pseudomonadati</taxon>
        <taxon>Thermodesulfobacteriota</taxon>
        <taxon>Thermodesulfobacteria</taxon>
        <taxon>Thermodesulfobacteriales</taxon>
        <taxon>Thermodesulfobacteriaceae</taxon>
        <taxon>Caldimicrobium</taxon>
    </lineage>
</organism>
<evidence type="ECO:0000259" key="1">
    <source>
        <dbReference type="PROSITE" id="PS50043"/>
    </source>
</evidence>
<reference evidence="3" key="2">
    <citation type="journal article" date="2016" name="Int. J. Syst. Evol. Microbiol.">
        <title>Caldimicrobium thiodismutans sp. nov., a sulfur-disproportionating bacterium isolated from a hot spring.</title>
        <authorList>
            <person name="Kojima H."/>
            <person name="Umezawa K."/>
            <person name="Fukui M."/>
        </authorList>
    </citation>
    <scope>NUCLEOTIDE SEQUENCE [LARGE SCALE GENOMIC DNA]</scope>
    <source>
        <strain evidence="3">TF1</strain>
    </source>
</reference>
<dbReference type="SMART" id="SM00421">
    <property type="entry name" value="HTH_LUXR"/>
    <property type="match status" value="1"/>
</dbReference>
<keyword evidence="3" id="KW-1185">Reference proteome</keyword>
<dbReference type="GO" id="GO:0003677">
    <property type="term" value="F:DNA binding"/>
    <property type="evidence" value="ECO:0007669"/>
    <property type="project" value="InterPro"/>
</dbReference>
<dbReference type="SUPFAM" id="SSF46894">
    <property type="entry name" value="C-terminal effector domain of the bipartite response regulators"/>
    <property type="match status" value="1"/>
</dbReference>
<dbReference type="OrthoDB" id="5429992at2"/>
<evidence type="ECO:0000313" key="2">
    <source>
        <dbReference type="EMBL" id="BAU23154.1"/>
    </source>
</evidence>